<feature type="transmembrane region" description="Helical" evidence="7">
    <location>
        <begin position="37"/>
        <end position="55"/>
    </location>
</feature>
<dbReference type="NCBIfam" id="TIGR01401">
    <property type="entry name" value="fliR_like_III"/>
    <property type="match status" value="1"/>
</dbReference>
<accession>A0A3V8I855</accession>
<feature type="transmembrane region" description="Helical" evidence="7">
    <location>
        <begin position="7"/>
        <end position="25"/>
    </location>
</feature>
<dbReference type="PANTHER" id="PTHR30065:SF1">
    <property type="entry name" value="SURFACE PRESENTATION OF ANTIGENS PROTEIN SPAR"/>
    <property type="match status" value="1"/>
</dbReference>
<gene>
    <name evidence="8" type="ORF">EI538_09395</name>
</gene>
<evidence type="ECO:0000256" key="1">
    <source>
        <dbReference type="ARBA" id="ARBA00004651"/>
    </source>
</evidence>
<evidence type="ECO:0000313" key="8">
    <source>
        <dbReference type="EMBL" id="RXQ35783.1"/>
    </source>
</evidence>
<dbReference type="PANTHER" id="PTHR30065">
    <property type="entry name" value="FLAGELLAR BIOSYNTHETIC PROTEIN FLIR"/>
    <property type="match status" value="1"/>
</dbReference>
<evidence type="ECO:0000256" key="2">
    <source>
        <dbReference type="ARBA" id="ARBA00009772"/>
    </source>
</evidence>
<evidence type="ECO:0000256" key="7">
    <source>
        <dbReference type="RuleBase" id="RU362072"/>
    </source>
</evidence>
<dbReference type="InterPro" id="IPR006304">
    <property type="entry name" value="T3SS_SpaR/YscT"/>
</dbReference>
<organism evidence="8 9">
    <name type="scientific">Salmonella enterica</name>
    <name type="common">Salmonella choleraesuis</name>
    <dbReference type="NCBI Taxonomy" id="28901"/>
    <lineage>
        <taxon>Bacteria</taxon>
        <taxon>Pseudomonadati</taxon>
        <taxon>Pseudomonadota</taxon>
        <taxon>Gammaproteobacteria</taxon>
        <taxon>Enterobacterales</taxon>
        <taxon>Enterobacteriaceae</taxon>
        <taxon>Salmonella</taxon>
    </lineage>
</organism>
<feature type="transmembrane region" description="Helical" evidence="7">
    <location>
        <begin position="76"/>
        <end position="93"/>
    </location>
</feature>
<dbReference type="GO" id="GO:0005886">
    <property type="term" value="C:plasma membrane"/>
    <property type="evidence" value="ECO:0007669"/>
    <property type="project" value="UniProtKB-SubCell"/>
</dbReference>
<evidence type="ECO:0000256" key="6">
    <source>
        <dbReference type="ARBA" id="ARBA00023136"/>
    </source>
</evidence>
<comment type="subcellular location">
    <subcellularLocation>
        <location evidence="1 7">Cell membrane</location>
        <topology evidence="1 7">Multi-pass membrane protein</topology>
    </subcellularLocation>
</comment>
<keyword evidence="3 7" id="KW-1003">Cell membrane</keyword>
<dbReference type="Proteomes" id="UP000290660">
    <property type="component" value="Unassembled WGS sequence"/>
</dbReference>
<protein>
    <submittedName>
        <fullName evidence="8">EscT/YscT/HrcT family type III secretion system export apparatus protein</fullName>
    </submittedName>
</protein>
<name>A0A3V8I855_SALER</name>
<comment type="similarity">
    <text evidence="2 7">Belongs to the FliR/MopE/SpaR family.</text>
</comment>
<evidence type="ECO:0000313" key="9">
    <source>
        <dbReference type="Proteomes" id="UP000290660"/>
    </source>
</evidence>
<dbReference type="Pfam" id="PF01311">
    <property type="entry name" value="Bac_export_1"/>
    <property type="match status" value="1"/>
</dbReference>
<reference evidence="8 9" key="1">
    <citation type="submission" date="2018-12" db="EMBL/GenBank/DDBJ databases">
        <title>Identification of serotype of rogose Salmonella by whole genome sequencing.</title>
        <authorList>
            <person name="Sacchi C.T."/>
            <person name="Goncalves C.R."/>
            <person name="Tiba-Casas M.R."/>
        </authorList>
    </citation>
    <scope>NUCLEOTIDE SEQUENCE [LARGE SCALE GENOMIC DNA]</scope>
    <source>
        <strain evidence="8 9">169_17</strain>
    </source>
</reference>
<feature type="transmembrane region" description="Helical" evidence="7">
    <location>
        <begin position="126"/>
        <end position="149"/>
    </location>
</feature>
<feature type="transmembrane region" description="Helical" evidence="7">
    <location>
        <begin position="170"/>
        <end position="195"/>
    </location>
</feature>
<dbReference type="AlphaFoldDB" id="A0A3V8I855"/>
<dbReference type="InterPro" id="IPR002010">
    <property type="entry name" value="T3SS_IM_R"/>
</dbReference>
<keyword evidence="5 7" id="KW-1133">Transmembrane helix</keyword>
<keyword evidence="6 7" id="KW-0472">Membrane</keyword>
<sequence>MNDIINAMVSMFFCILRPLGAFIIFPLLSMGVLLTNFIRNSVIICLALPIFLQNYNFSERLPVGILSLASIAFKEIIIGFFIGLSFTIVFWAIDAAGQIIDTLRGSTISSIFNPAISDSSSVTGVLLYQFVTVIFIISGGLQSVLNVLYNSYELFPLDSVLTIRWSVVKFAFSLWESFISLMLSFSIPMVIGIFLCDMGFGFLNKTAPQLNVFTLSLPVKSCVSVFILLLVIHVFPEFINAGINADIFSSLLRDLLHE</sequence>
<keyword evidence="4 7" id="KW-0812">Transmembrane</keyword>
<feature type="transmembrane region" description="Helical" evidence="7">
    <location>
        <begin position="215"/>
        <end position="235"/>
    </location>
</feature>
<proteinExistence type="inferred from homology"/>
<evidence type="ECO:0000256" key="5">
    <source>
        <dbReference type="ARBA" id="ARBA00022989"/>
    </source>
</evidence>
<dbReference type="RefSeq" id="WP_127173517.1">
    <property type="nucleotide sequence ID" value="NZ_JASMSH010000004.1"/>
</dbReference>
<evidence type="ECO:0000256" key="4">
    <source>
        <dbReference type="ARBA" id="ARBA00022692"/>
    </source>
</evidence>
<dbReference type="PRINTS" id="PR00953">
    <property type="entry name" value="TYPE3IMRPROT"/>
</dbReference>
<evidence type="ECO:0000256" key="3">
    <source>
        <dbReference type="ARBA" id="ARBA00022475"/>
    </source>
</evidence>
<comment type="caution">
    <text evidence="8">The sequence shown here is derived from an EMBL/GenBank/DDBJ whole genome shotgun (WGS) entry which is preliminary data.</text>
</comment>
<dbReference type="EMBL" id="RSEO01000007">
    <property type="protein sequence ID" value="RXQ35783.1"/>
    <property type="molecule type" value="Genomic_DNA"/>
</dbReference>
<dbReference type="GO" id="GO:0006605">
    <property type="term" value="P:protein targeting"/>
    <property type="evidence" value="ECO:0007669"/>
    <property type="project" value="UniProtKB-UniRule"/>
</dbReference>